<organism evidence="1 2">
    <name type="scientific">Fervidobacterium gondwanense DSM 13020</name>
    <dbReference type="NCBI Taxonomy" id="1121883"/>
    <lineage>
        <taxon>Bacteria</taxon>
        <taxon>Thermotogati</taxon>
        <taxon>Thermotogota</taxon>
        <taxon>Thermotogae</taxon>
        <taxon>Thermotogales</taxon>
        <taxon>Fervidobacteriaceae</taxon>
        <taxon>Fervidobacterium</taxon>
    </lineage>
</organism>
<accession>A0A1M7SPA1</accession>
<keyword evidence="2" id="KW-1185">Reference proteome</keyword>
<dbReference type="EMBL" id="FRDJ01000005">
    <property type="protein sequence ID" value="SHN60357.1"/>
    <property type="molecule type" value="Genomic_DNA"/>
</dbReference>
<proteinExistence type="predicted"/>
<protein>
    <submittedName>
        <fullName evidence="1">Uncharacterized protein</fullName>
    </submittedName>
</protein>
<evidence type="ECO:0000313" key="1">
    <source>
        <dbReference type="EMBL" id="SHN60357.1"/>
    </source>
</evidence>
<dbReference type="Proteomes" id="UP000184207">
    <property type="component" value="Unassembled WGS sequence"/>
</dbReference>
<dbReference type="OrthoDB" id="44967at2"/>
<sequence length="195" mass="22667">MNILSDYFKKFLRNLRKLAFSRRVPRKFLTVAIIHYDGKGLKDVIGNFSVELKSADVIVGKNFSKEDLKILRAFERSFQNKHILLTELDNSNSVLYHHGNYINHVNSFDIKKLRSFENHGTVIVVVNDKKLGWMISQMFPFYCIIPGEPFQETLITAPIPLTRNSDGYYFSKISYRNQVTIIDLNIEILSDFKAK</sequence>
<reference evidence="2" key="1">
    <citation type="submission" date="2016-12" db="EMBL/GenBank/DDBJ databases">
        <authorList>
            <person name="Varghese N."/>
            <person name="Submissions S."/>
        </authorList>
    </citation>
    <scope>NUCLEOTIDE SEQUENCE [LARGE SCALE GENOMIC DNA]</scope>
    <source>
        <strain evidence="2">DSM 13020</strain>
    </source>
</reference>
<name>A0A1M7SPA1_FERGO</name>
<gene>
    <name evidence="1" type="ORF">SAMN02745226_01105</name>
</gene>
<dbReference type="AlphaFoldDB" id="A0A1M7SPA1"/>
<evidence type="ECO:0000313" key="2">
    <source>
        <dbReference type="Proteomes" id="UP000184207"/>
    </source>
</evidence>
<dbReference type="RefSeq" id="WP_072759229.1">
    <property type="nucleotide sequence ID" value="NZ_FRDJ01000005.1"/>
</dbReference>